<dbReference type="Proteomes" id="UP001230426">
    <property type="component" value="Unassembled WGS sequence"/>
</dbReference>
<evidence type="ECO:0000313" key="2">
    <source>
        <dbReference type="Proteomes" id="UP001230426"/>
    </source>
</evidence>
<evidence type="ECO:0008006" key="3">
    <source>
        <dbReference type="Google" id="ProtNLM"/>
    </source>
</evidence>
<evidence type="ECO:0000313" key="1">
    <source>
        <dbReference type="EMBL" id="MDP9862815.1"/>
    </source>
</evidence>
<comment type="caution">
    <text evidence="1">The sequence shown here is derived from an EMBL/GenBank/DDBJ whole genome shotgun (WGS) entry which is preliminary data.</text>
</comment>
<gene>
    <name evidence="1" type="ORF">J2S55_002081</name>
</gene>
<dbReference type="InterPro" id="IPR006311">
    <property type="entry name" value="TAT_signal"/>
</dbReference>
<proteinExistence type="predicted"/>
<reference evidence="1 2" key="1">
    <citation type="submission" date="2023-07" db="EMBL/GenBank/DDBJ databases">
        <title>Sequencing the genomes of 1000 actinobacteria strains.</title>
        <authorList>
            <person name="Klenk H.-P."/>
        </authorList>
    </citation>
    <scope>NUCLEOTIDE SEQUENCE [LARGE SCALE GENOMIC DNA]</scope>
    <source>
        <strain evidence="1 2">DSM 44109</strain>
    </source>
</reference>
<protein>
    <recommendedName>
        <fullName evidence="3">Tat pathway signal sequence domain protein</fullName>
    </recommendedName>
</protein>
<organism evidence="1 2">
    <name type="scientific">Streptosporangium brasiliense</name>
    <dbReference type="NCBI Taxonomy" id="47480"/>
    <lineage>
        <taxon>Bacteria</taxon>
        <taxon>Bacillati</taxon>
        <taxon>Actinomycetota</taxon>
        <taxon>Actinomycetes</taxon>
        <taxon>Streptosporangiales</taxon>
        <taxon>Streptosporangiaceae</taxon>
        <taxon>Streptosporangium</taxon>
    </lineage>
</organism>
<name>A0ABT9R0R1_9ACTN</name>
<dbReference type="PROSITE" id="PS51318">
    <property type="entry name" value="TAT"/>
    <property type="match status" value="1"/>
</dbReference>
<dbReference type="EMBL" id="JAUSRB010000002">
    <property type="protein sequence ID" value="MDP9862815.1"/>
    <property type="molecule type" value="Genomic_DNA"/>
</dbReference>
<dbReference type="RefSeq" id="WP_306859140.1">
    <property type="nucleotide sequence ID" value="NZ_JAUSRB010000002.1"/>
</dbReference>
<keyword evidence="2" id="KW-1185">Reference proteome</keyword>
<sequence length="289" mass="31131">MRPIQVTDPAEPSHVSVSRRSLLQGGSLLGLSALASAGLAAAPASAAVASRTRFSETAAHLVPDYRPSQPHGWYQGSTVGGHVTSKDFEHNGKSYRVALLPFGRSGDSPYLVYEDVPADPAVGFKRNLAETFGTHYAFNYVGGFRGRHEFRVQSHSVYVSRPSETSPALDCGADLHVVYQPDPRKGDPAVNDNLQWIQVVKSLGPALDNLWRANPFYLAGGLTSVYGKKVCSFYDAPQIGVGGGPDPDVQFLAETFLVQDTGTKNAAGKDVVNIFGGIKWGWQIQEVTR</sequence>
<accession>A0ABT9R0R1</accession>